<organism evidence="1 2">
    <name type="scientific">Gossypium laxum</name>
    <dbReference type="NCBI Taxonomy" id="34288"/>
    <lineage>
        <taxon>Eukaryota</taxon>
        <taxon>Viridiplantae</taxon>
        <taxon>Streptophyta</taxon>
        <taxon>Embryophyta</taxon>
        <taxon>Tracheophyta</taxon>
        <taxon>Spermatophyta</taxon>
        <taxon>Magnoliopsida</taxon>
        <taxon>eudicotyledons</taxon>
        <taxon>Gunneridae</taxon>
        <taxon>Pentapetalae</taxon>
        <taxon>rosids</taxon>
        <taxon>malvids</taxon>
        <taxon>Malvales</taxon>
        <taxon>Malvaceae</taxon>
        <taxon>Malvoideae</taxon>
        <taxon>Gossypium</taxon>
    </lineage>
</organism>
<accession>A0A7J8Z3C3</accession>
<evidence type="ECO:0000313" key="2">
    <source>
        <dbReference type="Proteomes" id="UP000593574"/>
    </source>
</evidence>
<dbReference type="Proteomes" id="UP000593574">
    <property type="component" value="Unassembled WGS sequence"/>
</dbReference>
<protein>
    <submittedName>
        <fullName evidence="1">Uncharacterized protein</fullName>
    </submittedName>
</protein>
<evidence type="ECO:0000313" key="1">
    <source>
        <dbReference type="EMBL" id="MBA0706090.1"/>
    </source>
</evidence>
<dbReference type="PANTHER" id="PTHR48200:SF1">
    <property type="entry name" value="AMINOTRANSFERASE-LIKE PLANT MOBILE DOMAIN-CONTAINING PROTEIN"/>
    <property type="match status" value="1"/>
</dbReference>
<name>A0A7J8Z3C3_9ROSI</name>
<sequence length="180" mass="20575">MEKGFLDKVEDNAAVQIWSEKTQQEKVDKHYFELLPSIGIPPIAASLLERIQADKAYSRAANVPTFLKRLISITGMNEQWFMCRVKQKGDSKCITWKNLRDLVLAHPNTRKRVDVFSLSIYELVIFSKALGQIDDAVSNLFDRLDKRVTPFPTILAKTFKSLSTCRRVMNEDLLGVHNSC</sequence>
<keyword evidence="2" id="KW-1185">Reference proteome</keyword>
<dbReference type="EMBL" id="JABEZV010000002">
    <property type="protein sequence ID" value="MBA0706090.1"/>
    <property type="molecule type" value="Genomic_DNA"/>
</dbReference>
<dbReference type="AlphaFoldDB" id="A0A7J8Z3C3"/>
<gene>
    <name evidence="1" type="ORF">Golax_018228</name>
</gene>
<proteinExistence type="predicted"/>
<comment type="caution">
    <text evidence="1">The sequence shown here is derived from an EMBL/GenBank/DDBJ whole genome shotgun (WGS) entry which is preliminary data.</text>
</comment>
<dbReference type="PANTHER" id="PTHR48200">
    <property type="entry name" value="PROTEIN, PUTATIVE-RELATED"/>
    <property type="match status" value="1"/>
</dbReference>
<reference evidence="1 2" key="1">
    <citation type="journal article" date="2019" name="Genome Biol. Evol.">
        <title>Insights into the evolution of the New World diploid cottons (Gossypium, subgenus Houzingenia) based on genome sequencing.</title>
        <authorList>
            <person name="Grover C.E."/>
            <person name="Arick M.A. 2nd"/>
            <person name="Thrash A."/>
            <person name="Conover J.L."/>
            <person name="Sanders W.S."/>
            <person name="Peterson D.G."/>
            <person name="Frelichowski J.E."/>
            <person name="Scheffler J.A."/>
            <person name="Scheffler B.E."/>
            <person name="Wendel J.F."/>
        </authorList>
    </citation>
    <scope>NUCLEOTIDE SEQUENCE [LARGE SCALE GENOMIC DNA]</scope>
    <source>
        <strain evidence="1">4</strain>
        <tissue evidence="1">Leaf</tissue>
    </source>
</reference>